<dbReference type="GO" id="GO:0005886">
    <property type="term" value="C:plasma membrane"/>
    <property type="evidence" value="ECO:0007669"/>
    <property type="project" value="UniProtKB-SubCell"/>
</dbReference>
<evidence type="ECO:0000256" key="8">
    <source>
        <dbReference type="SAM" id="Phobius"/>
    </source>
</evidence>
<accession>A0A9D9IEN1</accession>
<dbReference type="InterPro" id="IPR020846">
    <property type="entry name" value="MFS_dom"/>
</dbReference>
<keyword evidence="3" id="KW-0813">Transport</keyword>
<feature type="transmembrane region" description="Helical" evidence="8">
    <location>
        <begin position="364"/>
        <end position="386"/>
    </location>
</feature>
<evidence type="ECO:0000256" key="7">
    <source>
        <dbReference type="ARBA" id="ARBA00023136"/>
    </source>
</evidence>
<dbReference type="PROSITE" id="PS50850">
    <property type="entry name" value="MFS"/>
    <property type="match status" value="1"/>
</dbReference>
<feature type="transmembrane region" description="Helical" evidence="8">
    <location>
        <begin position="285"/>
        <end position="305"/>
    </location>
</feature>
<dbReference type="SUPFAM" id="SSF103473">
    <property type="entry name" value="MFS general substrate transporter"/>
    <property type="match status" value="1"/>
</dbReference>
<keyword evidence="7 8" id="KW-0472">Membrane</keyword>
<protein>
    <submittedName>
        <fullName evidence="10">Multidrug effflux MFS transporter</fullName>
    </submittedName>
</protein>
<reference evidence="10" key="2">
    <citation type="journal article" date="2021" name="PeerJ">
        <title>Extensive microbial diversity within the chicken gut microbiome revealed by metagenomics and culture.</title>
        <authorList>
            <person name="Gilroy R."/>
            <person name="Ravi A."/>
            <person name="Getino M."/>
            <person name="Pursley I."/>
            <person name="Horton D.L."/>
            <person name="Alikhan N.F."/>
            <person name="Baker D."/>
            <person name="Gharbi K."/>
            <person name="Hall N."/>
            <person name="Watson M."/>
            <person name="Adriaenssens E.M."/>
            <person name="Foster-Nyarko E."/>
            <person name="Jarju S."/>
            <person name="Secka A."/>
            <person name="Antonio M."/>
            <person name="Oren A."/>
            <person name="Chaudhuri R.R."/>
            <person name="La Ragione R."/>
            <person name="Hildebrand F."/>
            <person name="Pallen M.J."/>
        </authorList>
    </citation>
    <scope>NUCLEOTIDE SEQUENCE</scope>
    <source>
        <strain evidence="10">B2-22910</strain>
    </source>
</reference>
<feature type="domain" description="Major facilitator superfamily (MFS) profile" evidence="9">
    <location>
        <begin position="9"/>
        <end position="393"/>
    </location>
</feature>
<dbReference type="CDD" id="cd17320">
    <property type="entry name" value="MFS_MdfA_MDR_like"/>
    <property type="match status" value="1"/>
</dbReference>
<feature type="transmembrane region" description="Helical" evidence="8">
    <location>
        <begin position="47"/>
        <end position="67"/>
    </location>
</feature>
<dbReference type="AlphaFoldDB" id="A0A9D9IEN1"/>
<gene>
    <name evidence="10" type="ORF">IAB82_03680</name>
</gene>
<keyword evidence="5 8" id="KW-0812">Transmembrane</keyword>
<dbReference type="EMBL" id="JADIMB010000053">
    <property type="protein sequence ID" value="MBO8470880.1"/>
    <property type="molecule type" value="Genomic_DNA"/>
</dbReference>
<feature type="transmembrane region" description="Helical" evidence="8">
    <location>
        <begin position="166"/>
        <end position="185"/>
    </location>
</feature>
<evidence type="ECO:0000259" key="9">
    <source>
        <dbReference type="PROSITE" id="PS50850"/>
    </source>
</evidence>
<dbReference type="GO" id="GO:1990961">
    <property type="term" value="P:xenobiotic detoxification by transmembrane export across the plasma membrane"/>
    <property type="evidence" value="ECO:0007669"/>
    <property type="project" value="InterPro"/>
</dbReference>
<evidence type="ECO:0000313" key="10">
    <source>
        <dbReference type="EMBL" id="MBO8470880.1"/>
    </source>
</evidence>
<feature type="transmembrane region" description="Helical" evidence="8">
    <location>
        <begin position="103"/>
        <end position="121"/>
    </location>
</feature>
<feature type="transmembrane region" description="Helical" evidence="8">
    <location>
        <begin position="251"/>
        <end position="273"/>
    </location>
</feature>
<proteinExistence type="inferred from homology"/>
<comment type="similarity">
    <text evidence="2">Belongs to the major facilitator superfamily. Bcr/CmlA family.</text>
</comment>
<comment type="caution">
    <text evidence="10">The sequence shown here is derived from an EMBL/GenBank/DDBJ whole genome shotgun (WGS) entry which is preliminary data.</text>
</comment>
<keyword evidence="6 8" id="KW-1133">Transmembrane helix</keyword>
<dbReference type="NCBIfam" id="TIGR00710">
    <property type="entry name" value="efflux_Bcr_CflA"/>
    <property type="match status" value="1"/>
</dbReference>
<feature type="transmembrane region" description="Helical" evidence="8">
    <location>
        <begin position="10"/>
        <end position="27"/>
    </location>
</feature>
<evidence type="ECO:0000256" key="3">
    <source>
        <dbReference type="ARBA" id="ARBA00022448"/>
    </source>
</evidence>
<feature type="transmembrane region" description="Helical" evidence="8">
    <location>
        <begin position="215"/>
        <end position="239"/>
    </location>
</feature>
<dbReference type="GO" id="GO:0042910">
    <property type="term" value="F:xenobiotic transmembrane transporter activity"/>
    <property type="evidence" value="ECO:0007669"/>
    <property type="project" value="InterPro"/>
</dbReference>
<dbReference type="PANTHER" id="PTHR23502:SF132">
    <property type="entry name" value="POLYAMINE TRANSPORTER 2-RELATED"/>
    <property type="match status" value="1"/>
</dbReference>
<feature type="transmembrane region" description="Helical" evidence="8">
    <location>
        <begin position="133"/>
        <end position="154"/>
    </location>
</feature>
<organism evidence="10 11">
    <name type="scientific">Candidatus Cryptobacteroides faecavium</name>
    <dbReference type="NCBI Taxonomy" id="2840762"/>
    <lineage>
        <taxon>Bacteria</taxon>
        <taxon>Pseudomonadati</taxon>
        <taxon>Bacteroidota</taxon>
        <taxon>Bacteroidia</taxon>
        <taxon>Bacteroidales</taxon>
        <taxon>Candidatus Cryptobacteroides</taxon>
    </lineage>
</organism>
<feature type="transmembrane region" description="Helical" evidence="8">
    <location>
        <begin position="336"/>
        <end position="358"/>
    </location>
</feature>
<reference evidence="10" key="1">
    <citation type="submission" date="2020-10" db="EMBL/GenBank/DDBJ databases">
        <authorList>
            <person name="Gilroy R."/>
        </authorList>
    </citation>
    <scope>NUCLEOTIDE SEQUENCE</scope>
    <source>
        <strain evidence="10">B2-22910</strain>
    </source>
</reference>
<dbReference type="Pfam" id="PF07690">
    <property type="entry name" value="MFS_1"/>
    <property type="match status" value="1"/>
</dbReference>
<dbReference type="InterPro" id="IPR004812">
    <property type="entry name" value="Efflux_drug-R_Bcr/CmlA"/>
</dbReference>
<dbReference type="InterPro" id="IPR036259">
    <property type="entry name" value="MFS_trans_sf"/>
</dbReference>
<feature type="transmembrane region" description="Helical" evidence="8">
    <location>
        <begin position="79"/>
        <end position="97"/>
    </location>
</feature>
<dbReference type="PANTHER" id="PTHR23502">
    <property type="entry name" value="MAJOR FACILITATOR SUPERFAMILY"/>
    <property type="match status" value="1"/>
</dbReference>
<keyword evidence="4" id="KW-1003">Cell membrane</keyword>
<sequence>MKLRRPNSRIFMLVFLGMLSAFGPFVMDMYLPTLPEMAEYFRTSSSMVQLGLTTSMIGLAAGQLIFGPLSDRYGRRKPLIIAMTLFLFATAGCIFANTISQFVAMRLVQGIAGSGGVVLSRSIASDKYSAMELATMLGIIGSINGVATVAAPIAGGFTAGIGGWKGIFWCLMALGAVLLAGSVRMKESLSGSKMKKNGKEAFLGGFKDVLHNRKFVMYVMQYGFTMAVLFTNVASAPFIMQEHYGISPMTFSLVFAVNAIAMAIATALAPRFRTMEKALRTGSDAMLLVSILLCGALMLGCSFWIYEILLFLLLAMVGMSFTASNSLAMESEHSNAGIASALLGTAGYAFGGIVPPLAGLGNMMVSAGVLFIIFALLSCVCARAAVYGGNMKQFTNFVLQKRQMSDGLRGNV</sequence>
<dbReference type="Gene3D" id="1.20.1720.10">
    <property type="entry name" value="Multidrug resistance protein D"/>
    <property type="match status" value="1"/>
</dbReference>
<evidence type="ECO:0000256" key="4">
    <source>
        <dbReference type="ARBA" id="ARBA00022475"/>
    </source>
</evidence>
<name>A0A9D9IEN1_9BACT</name>
<evidence type="ECO:0000256" key="2">
    <source>
        <dbReference type="ARBA" id="ARBA00006236"/>
    </source>
</evidence>
<evidence type="ECO:0000256" key="1">
    <source>
        <dbReference type="ARBA" id="ARBA00004651"/>
    </source>
</evidence>
<dbReference type="InterPro" id="IPR011701">
    <property type="entry name" value="MFS"/>
</dbReference>
<evidence type="ECO:0000256" key="6">
    <source>
        <dbReference type="ARBA" id="ARBA00022989"/>
    </source>
</evidence>
<comment type="subcellular location">
    <subcellularLocation>
        <location evidence="1">Cell membrane</location>
        <topology evidence="1">Multi-pass membrane protein</topology>
    </subcellularLocation>
</comment>
<dbReference type="Proteomes" id="UP000823603">
    <property type="component" value="Unassembled WGS sequence"/>
</dbReference>
<evidence type="ECO:0000256" key="5">
    <source>
        <dbReference type="ARBA" id="ARBA00022692"/>
    </source>
</evidence>
<evidence type="ECO:0000313" key="11">
    <source>
        <dbReference type="Proteomes" id="UP000823603"/>
    </source>
</evidence>